<proteinExistence type="predicted"/>
<gene>
    <name evidence="1" type="ORF">MGWOODY_Smn2623</name>
</gene>
<evidence type="ECO:0000313" key="1">
    <source>
        <dbReference type="EMBL" id="CUS43831.1"/>
    </source>
</evidence>
<accession>A0A160THN1</accession>
<organism evidence="1">
    <name type="scientific">hydrothermal vent metagenome</name>
    <dbReference type="NCBI Taxonomy" id="652676"/>
    <lineage>
        <taxon>unclassified sequences</taxon>
        <taxon>metagenomes</taxon>
        <taxon>ecological metagenomes</taxon>
    </lineage>
</organism>
<name>A0A160THN1_9ZZZZ</name>
<reference evidence="1" key="1">
    <citation type="submission" date="2015-10" db="EMBL/GenBank/DDBJ databases">
        <authorList>
            <person name="Gilbert D.G."/>
        </authorList>
    </citation>
    <scope>NUCLEOTIDE SEQUENCE</scope>
</reference>
<protein>
    <submittedName>
        <fullName evidence="1">Uncharacterized protein</fullName>
    </submittedName>
</protein>
<dbReference type="AlphaFoldDB" id="A0A160THN1"/>
<dbReference type="EMBL" id="CZQE01000090">
    <property type="protein sequence ID" value="CUS43831.1"/>
    <property type="molecule type" value="Genomic_DNA"/>
</dbReference>
<sequence length="75" mass="9138">MWCAPSPRERDRASIRWTLVERLAYSATAPWAGDWFFYRFLGRRLRHRQLLSHHIRERRYQNMEGAIFATTNPLF</sequence>